<evidence type="ECO:0000256" key="1">
    <source>
        <dbReference type="SAM" id="Phobius"/>
    </source>
</evidence>
<sequence>MEAFYFSLAILCFGISIMIFIELLLNSGLKEALDISKKSVKLMVGIFIMYVLSFSSYILYQVL</sequence>
<accession>A0A8E2I843</accession>
<feature type="transmembrane region" description="Helical" evidence="1">
    <location>
        <begin position="40"/>
        <end position="60"/>
    </location>
</feature>
<evidence type="ECO:0000313" key="2">
    <source>
        <dbReference type="EMBL" id="OOP66598.1"/>
    </source>
</evidence>
<reference evidence="2 3" key="1">
    <citation type="submission" date="2017-01" db="EMBL/GenBank/DDBJ databases">
        <title>Draft genome sequence of Bacillus oleronius.</title>
        <authorList>
            <person name="Allam M."/>
        </authorList>
    </citation>
    <scope>NUCLEOTIDE SEQUENCE [LARGE SCALE GENOMIC DNA]</scope>
    <source>
        <strain evidence="2 3">DSM 9356</strain>
    </source>
</reference>
<dbReference type="Proteomes" id="UP000189761">
    <property type="component" value="Unassembled WGS sequence"/>
</dbReference>
<keyword evidence="3" id="KW-1185">Reference proteome</keyword>
<gene>
    <name evidence="2" type="ORF">BWZ43_20145</name>
</gene>
<keyword evidence="1" id="KW-1133">Transmembrane helix</keyword>
<protein>
    <submittedName>
        <fullName evidence="2">Uncharacterized protein</fullName>
    </submittedName>
</protein>
<keyword evidence="1" id="KW-0812">Transmembrane</keyword>
<name>A0A8E2I843_9BACI</name>
<dbReference type="AlphaFoldDB" id="A0A8E2I843"/>
<keyword evidence="1" id="KW-0472">Membrane</keyword>
<dbReference type="RefSeq" id="WP_071975873.1">
    <property type="nucleotide sequence ID" value="NZ_CP065424.1"/>
</dbReference>
<evidence type="ECO:0000313" key="3">
    <source>
        <dbReference type="Proteomes" id="UP000189761"/>
    </source>
</evidence>
<feature type="transmembrane region" description="Helical" evidence="1">
    <location>
        <begin position="6"/>
        <end position="28"/>
    </location>
</feature>
<proteinExistence type="predicted"/>
<comment type="caution">
    <text evidence="2">The sequence shown here is derived from an EMBL/GenBank/DDBJ whole genome shotgun (WGS) entry which is preliminary data.</text>
</comment>
<dbReference type="EMBL" id="MTLA01000291">
    <property type="protein sequence ID" value="OOP66598.1"/>
    <property type="molecule type" value="Genomic_DNA"/>
</dbReference>
<organism evidence="2 3">
    <name type="scientific">Heyndrickxia oleronia</name>
    <dbReference type="NCBI Taxonomy" id="38875"/>
    <lineage>
        <taxon>Bacteria</taxon>
        <taxon>Bacillati</taxon>
        <taxon>Bacillota</taxon>
        <taxon>Bacilli</taxon>
        <taxon>Bacillales</taxon>
        <taxon>Bacillaceae</taxon>
        <taxon>Heyndrickxia</taxon>
    </lineage>
</organism>